<feature type="coiled-coil region" evidence="1">
    <location>
        <begin position="29"/>
        <end position="56"/>
    </location>
</feature>
<sequence>MPSKTLPAHLRQVLQAHVDQSQLSDDDELREIMTKLSTLNERVEALKASARAKKADRIAQCSPLSNERS</sequence>
<organism evidence="2 3">
    <name type="scientific">Fluctibacter corallii</name>
    <dbReference type="NCBI Taxonomy" id="2984329"/>
    <lineage>
        <taxon>Bacteria</taxon>
        <taxon>Pseudomonadati</taxon>
        <taxon>Pseudomonadota</taxon>
        <taxon>Gammaproteobacteria</taxon>
        <taxon>Alteromonadales</taxon>
        <taxon>Alteromonadaceae</taxon>
        <taxon>Fluctibacter</taxon>
    </lineage>
</organism>
<dbReference type="EMBL" id="JAOWKX010000006">
    <property type="protein sequence ID" value="MCV2885594.1"/>
    <property type="molecule type" value="Genomic_DNA"/>
</dbReference>
<accession>A0ABT3AAF0</accession>
<evidence type="ECO:0000256" key="1">
    <source>
        <dbReference type="SAM" id="Coils"/>
    </source>
</evidence>
<evidence type="ECO:0000313" key="2">
    <source>
        <dbReference type="EMBL" id="MCV2885594.1"/>
    </source>
</evidence>
<reference evidence="2 3" key="1">
    <citation type="submission" date="2022-10" db="EMBL/GenBank/DDBJ databases">
        <title>Aestuariibacter sp. AA17 isolated from Montipora capitata coral fragment.</title>
        <authorList>
            <person name="Emsley S.A."/>
            <person name="Pfannmuller K.M."/>
            <person name="Loughran R.M."/>
            <person name="Shlafstein M."/>
            <person name="Papke E."/>
            <person name="Saw J.H."/>
            <person name="Ushijima B."/>
            <person name="Videau P."/>
        </authorList>
    </citation>
    <scope>NUCLEOTIDE SEQUENCE [LARGE SCALE GENOMIC DNA]</scope>
    <source>
        <strain evidence="2 3">AA17</strain>
    </source>
</reference>
<name>A0ABT3AAF0_9ALTE</name>
<comment type="caution">
    <text evidence="2">The sequence shown here is derived from an EMBL/GenBank/DDBJ whole genome shotgun (WGS) entry which is preliminary data.</text>
</comment>
<keyword evidence="1" id="KW-0175">Coiled coil</keyword>
<keyword evidence="3" id="KW-1185">Reference proteome</keyword>
<evidence type="ECO:0000313" key="3">
    <source>
        <dbReference type="Proteomes" id="UP001652504"/>
    </source>
</evidence>
<dbReference type="Proteomes" id="UP001652504">
    <property type="component" value="Unassembled WGS sequence"/>
</dbReference>
<gene>
    <name evidence="2" type="ORF">OE749_12915</name>
</gene>
<proteinExistence type="predicted"/>
<protein>
    <submittedName>
        <fullName evidence="2">Uncharacterized protein</fullName>
    </submittedName>
</protein>
<dbReference type="RefSeq" id="WP_263712877.1">
    <property type="nucleotide sequence ID" value="NZ_JAOWKX010000006.1"/>
</dbReference>